<evidence type="ECO:0000313" key="4">
    <source>
        <dbReference type="Proteomes" id="UP000585474"/>
    </source>
</evidence>
<evidence type="ECO:0000259" key="2">
    <source>
        <dbReference type="Pfam" id="PF13966"/>
    </source>
</evidence>
<keyword evidence="1" id="KW-1133">Transmembrane helix</keyword>
<reference evidence="3 4" key="1">
    <citation type="submission" date="2019-07" db="EMBL/GenBank/DDBJ databases">
        <title>De Novo Assembly of kiwifruit Actinidia rufa.</title>
        <authorList>
            <person name="Sugita-Konishi S."/>
            <person name="Sato K."/>
            <person name="Mori E."/>
            <person name="Abe Y."/>
            <person name="Kisaki G."/>
            <person name="Hamano K."/>
            <person name="Suezawa K."/>
            <person name="Otani M."/>
            <person name="Fukuda T."/>
            <person name="Manabe T."/>
            <person name="Gomi K."/>
            <person name="Tabuchi M."/>
            <person name="Akimitsu K."/>
            <person name="Kataoka I."/>
        </authorList>
    </citation>
    <scope>NUCLEOTIDE SEQUENCE [LARGE SCALE GENOMIC DNA]</scope>
    <source>
        <strain evidence="4">cv. Fuchu</strain>
    </source>
</reference>
<keyword evidence="1" id="KW-0812">Transmembrane</keyword>
<proteinExistence type="predicted"/>
<dbReference type="Pfam" id="PF13966">
    <property type="entry name" value="zf-RVT"/>
    <property type="match status" value="1"/>
</dbReference>
<gene>
    <name evidence="3" type="ORF">Acr_15g0007140</name>
</gene>
<dbReference type="InterPro" id="IPR026960">
    <property type="entry name" value="RVT-Znf"/>
</dbReference>
<feature type="transmembrane region" description="Helical" evidence="1">
    <location>
        <begin position="565"/>
        <end position="594"/>
    </location>
</feature>
<accession>A0A7J0FTS2</accession>
<name>A0A7J0FTS2_9ERIC</name>
<feature type="domain" description="Reverse transcriptase zinc-binding" evidence="2">
    <location>
        <begin position="398"/>
        <end position="447"/>
    </location>
</feature>
<dbReference type="AlphaFoldDB" id="A0A7J0FTS2"/>
<feature type="transmembrane region" description="Helical" evidence="1">
    <location>
        <begin position="37"/>
        <end position="56"/>
    </location>
</feature>
<dbReference type="PANTHER" id="PTHR33116">
    <property type="entry name" value="REVERSE TRANSCRIPTASE ZINC-BINDING DOMAIN-CONTAINING PROTEIN-RELATED-RELATED"/>
    <property type="match status" value="1"/>
</dbReference>
<organism evidence="3 4">
    <name type="scientific">Actinidia rufa</name>
    <dbReference type="NCBI Taxonomy" id="165716"/>
    <lineage>
        <taxon>Eukaryota</taxon>
        <taxon>Viridiplantae</taxon>
        <taxon>Streptophyta</taxon>
        <taxon>Embryophyta</taxon>
        <taxon>Tracheophyta</taxon>
        <taxon>Spermatophyta</taxon>
        <taxon>Magnoliopsida</taxon>
        <taxon>eudicotyledons</taxon>
        <taxon>Gunneridae</taxon>
        <taxon>Pentapetalae</taxon>
        <taxon>asterids</taxon>
        <taxon>Ericales</taxon>
        <taxon>Actinidiaceae</taxon>
        <taxon>Actinidia</taxon>
    </lineage>
</organism>
<keyword evidence="1" id="KW-0472">Membrane</keyword>
<evidence type="ECO:0000313" key="3">
    <source>
        <dbReference type="EMBL" id="GFZ02105.1"/>
    </source>
</evidence>
<dbReference type="PANTHER" id="PTHR33116:SF66">
    <property type="entry name" value="REVERSE TRANSCRIPTASE ZINC-BINDING DOMAIN-CONTAINING PROTEIN"/>
    <property type="match status" value="1"/>
</dbReference>
<dbReference type="Proteomes" id="UP000585474">
    <property type="component" value="Unassembled WGS sequence"/>
</dbReference>
<keyword evidence="4" id="KW-1185">Reference proteome</keyword>
<dbReference type="OrthoDB" id="1938551at2759"/>
<sequence length="604" mass="68966">MSSKGMRKLMGSWSPLMRSETSKTVVMSITDLRYTGLLYTWLIILSGVNWIGLWSISGGSRRGGQLWPTSHADFLDLVDNAWRLQVEGIAVFRLCEKLKALKNPLKKLNRLQFSHISAKAEVAEEELLQAQQLLHDNPRDENLQTRVADLRKKAIRLAEADLSFCSQLAKVKYLKNCDKGTKFFHDLIKSNKVRNQIVSLIVEDGVATTSPQQVSTLFVEYYKNLLGTRKECLRLDKESLAEDGICTEEMEEIKSITRFRMGEFPFRYLGIPVAASRLTIEQFKPLISKKIDYISAWTGASLSYAGRSELIKSVLRGVECFWLSILPIPLGSKKDSLWVKWMNHIYTKDASFWEYIPAKQDSQLVRHLAGIRDKIVAVEGSYQAALDRLHQWAALGTFNVKAGYEFFRNKGTKPCWTKIAWHRSLMPKHSFILWLRLKKRLLTRDKALTTIKAAAKWIIKEARGTGVQAIAKKTGLACTVYCIWKHRKARMFEGKISHPYSIIRDIKIQVYRSLHGSFPNLKDLWGCSEKLLRLIILILLLLRLADVLVLPLFKMGSRGGVCYGFKLLLLLRVTSLILLLLGMGILCCWAHGFLWNYGCGYWGL</sequence>
<evidence type="ECO:0000256" key="1">
    <source>
        <dbReference type="SAM" id="Phobius"/>
    </source>
</evidence>
<protein>
    <recommendedName>
        <fullName evidence="2">Reverse transcriptase zinc-binding domain-containing protein</fullName>
    </recommendedName>
</protein>
<dbReference type="EMBL" id="BJWL01000015">
    <property type="protein sequence ID" value="GFZ02105.1"/>
    <property type="molecule type" value="Genomic_DNA"/>
</dbReference>
<comment type="caution">
    <text evidence="3">The sequence shown here is derived from an EMBL/GenBank/DDBJ whole genome shotgun (WGS) entry which is preliminary data.</text>
</comment>
<feature type="transmembrane region" description="Helical" evidence="1">
    <location>
        <begin position="531"/>
        <end position="553"/>
    </location>
</feature>